<dbReference type="AlphaFoldDB" id="B3NNI4"/>
<feature type="region of interest" description="Disordered" evidence="1">
    <location>
        <begin position="216"/>
        <end position="271"/>
    </location>
</feature>
<evidence type="ECO:0000313" key="2">
    <source>
        <dbReference type="EMBL" id="EDV56635.1"/>
    </source>
</evidence>
<dbReference type="OrthoDB" id="8054940at2759"/>
<dbReference type="HOGENOM" id="CLU_102328_0_0_1"/>
<reference evidence="2 3" key="1">
    <citation type="journal article" date="2007" name="Nature">
        <title>Evolution of genes and genomes on the Drosophila phylogeny.</title>
        <authorList>
            <consortium name="Drosophila 12 Genomes Consortium"/>
            <person name="Clark A.G."/>
            <person name="Eisen M.B."/>
            <person name="Smith D.R."/>
            <person name="Bergman C.M."/>
            <person name="Oliver B."/>
            <person name="Markow T.A."/>
            <person name="Kaufman T.C."/>
            <person name="Kellis M."/>
            <person name="Gelbart W."/>
            <person name="Iyer V.N."/>
            <person name="Pollard D.A."/>
            <person name="Sackton T.B."/>
            <person name="Larracuente A.M."/>
            <person name="Singh N.D."/>
            <person name="Abad J.P."/>
            <person name="Abt D.N."/>
            <person name="Adryan B."/>
            <person name="Aguade M."/>
            <person name="Akashi H."/>
            <person name="Anderson W.W."/>
            <person name="Aquadro C.F."/>
            <person name="Ardell D.H."/>
            <person name="Arguello R."/>
            <person name="Artieri C.G."/>
            <person name="Barbash D.A."/>
            <person name="Barker D."/>
            <person name="Barsanti P."/>
            <person name="Batterham P."/>
            <person name="Batzoglou S."/>
            <person name="Begun D."/>
            <person name="Bhutkar A."/>
            <person name="Blanco E."/>
            <person name="Bosak S.A."/>
            <person name="Bradley R.K."/>
            <person name="Brand A.D."/>
            <person name="Brent M.R."/>
            <person name="Brooks A.N."/>
            <person name="Brown R.H."/>
            <person name="Butlin R.K."/>
            <person name="Caggese C."/>
            <person name="Calvi B.R."/>
            <person name="Bernardo de Carvalho A."/>
            <person name="Caspi A."/>
            <person name="Castrezana S."/>
            <person name="Celniker S.E."/>
            <person name="Chang J.L."/>
            <person name="Chapple C."/>
            <person name="Chatterji S."/>
            <person name="Chinwalla A."/>
            <person name="Civetta A."/>
            <person name="Clifton S.W."/>
            <person name="Comeron J.M."/>
            <person name="Costello J.C."/>
            <person name="Coyne J.A."/>
            <person name="Daub J."/>
            <person name="David R.G."/>
            <person name="Delcher A.L."/>
            <person name="Delehaunty K."/>
            <person name="Do C.B."/>
            <person name="Ebling H."/>
            <person name="Edwards K."/>
            <person name="Eickbush T."/>
            <person name="Evans J.D."/>
            <person name="Filipski A."/>
            <person name="Findeiss S."/>
            <person name="Freyhult E."/>
            <person name="Fulton L."/>
            <person name="Fulton R."/>
            <person name="Garcia A.C."/>
            <person name="Gardiner A."/>
            <person name="Garfield D.A."/>
            <person name="Garvin B.E."/>
            <person name="Gibson G."/>
            <person name="Gilbert D."/>
            <person name="Gnerre S."/>
            <person name="Godfrey J."/>
            <person name="Good R."/>
            <person name="Gotea V."/>
            <person name="Gravely B."/>
            <person name="Greenberg A.J."/>
            <person name="Griffiths-Jones S."/>
            <person name="Gross S."/>
            <person name="Guigo R."/>
            <person name="Gustafson E.A."/>
            <person name="Haerty W."/>
            <person name="Hahn M.W."/>
            <person name="Halligan D.L."/>
            <person name="Halpern A.L."/>
            <person name="Halter G.M."/>
            <person name="Han M.V."/>
            <person name="Heger A."/>
            <person name="Hillier L."/>
            <person name="Hinrichs A.S."/>
            <person name="Holmes I."/>
            <person name="Hoskins R.A."/>
            <person name="Hubisz M.J."/>
            <person name="Hultmark D."/>
            <person name="Huntley M.A."/>
            <person name="Jaffe D.B."/>
            <person name="Jagadeeshan S."/>
            <person name="Jeck W.R."/>
            <person name="Johnson J."/>
            <person name="Jones C.D."/>
            <person name="Jordan W.C."/>
            <person name="Karpen G.H."/>
            <person name="Kataoka E."/>
            <person name="Keightley P.D."/>
            <person name="Kheradpour P."/>
            <person name="Kirkness E.F."/>
            <person name="Koerich L.B."/>
            <person name="Kristiansen K."/>
            <person name="Kudrna D."/>
            <person name="Kulathinal R.J."/>
            <person name="Kumar S."/>
            <person name="Kwok R."/>
            <person name="Lander E."/>
            <person name="Langley C.H."/>
            <person name="Lapoint R."/>
            <person name="Lazzaro B.P."/>
            <person name="Lee S.J."/>
            <person name="Levesque L."/>
            <person name="Li R."/>
            <person name="Lin C.F."/>
            <person name="Lin M.F."/>
            <person name="Lindblad-Toh K."/>
            <person name="Llopart A."/>
            <person name="Long M."/>
            <person name="Low L."/>
            <person name="Lozovsky E."/>
            <person name="Lu J."/>
            <person name="Luo M."/>
            <person name="Machado C.A."/>
            <person name="Makalowski W."/>
            <person name="Marzo M."/>
            <person name="Matsuda M."/>
            <person name="Matzkin L."/>
            <person name="McAllister B."/>
            <person name="McBride C.S."/>
            <person name="McKernan B."/>
            <person name="McKernan K."/>
            <person name="Mendez-Lago M."/>
            <person name="Minx P."/>
            <person name="Mollenhauer M.U."/>
            <person name="Montooth K."/>
            <person name="Mount S.M."/>
            <person name="Mu X."/>
            <person name="Myers E."/>
            <person name="Negre B."/>
            <person name="Newfeld S."/>
            <person name="Nielsen R."/>
            <person name="Noor M.A."/>
            <person name="O'Grady P."/>
            <person name="Pachter L."/>
            <person name="Papaceit M."/>
            <person name="Parisi M.J."/>
            <person name="Parisi M."/>
            <person name="Parts L."/>
            <person name="Pedersen J.S."/>
            <person name="Pesole G."/>
            <person name="Phillippy A.M."/>
            <person name="Ponting C.P."/>
            <person name="Pop M."/>
            <person name="Porcelli D."/>
            <person name="Powell J.R."/>
            <person name="Prohaska S."/>
            <person name="Pruitt K."/>
            <person name="Puig M."/>
            <person name="Quesneville H."/>
            <person name="Ram K.R."/>
            <person name="Rand D."/>
            <person name="Rasmussen M.D."/>
            <person name="Reed L.K."/>
            <person name="Reenan R."/>
            <person name="Reily A."/>
            <person name="Remington K.A."/>
            <person name="Rieger T.T."/>
            <person name="Ritchie M.G."/>
            <person name="Robin C."/>
            <person name="Rogers Y.H."/>
            <person name="Rohde C."/>
            <person name="Rozas J."/>
            <person name="Rubenfield M.J."/>
            <person name="Ruiz A."/>
            <person name="Russo S."/>
            <person name="Salzberg S.L."/>
            <person name="Sanchez-Gracia A."/>
            <person name="Saranga D.J."/>
            <person name="Sato H."/>
            <person name="Schaeffer S.W."/>
            <person name="Schatz M.C."/>
            <person name="Schlenke T."/>
            <person name="Schwartz R."/>
            <person name="Segarra C."/>
            <person name="Singh R.S."/>
            <person name="Sirot L."/>
            <person name="Sirota M."/>
            <person name="Sisneros N.B."/>
            <person name="Smith C.D."/>
            <person name="Smith T.F."/>
            <person name="Spieth J."/>
            <person name="Stage D.E."/>
            <person name="Stark A."/>
            <person name="Stephan W."/>
            <person name="Strausberg R.L."/>
            <person name="Strempel S."/>
            <person name="Sturgill D."/>
            <person name="Sutton G."/>
            <person name="Sutton G.G."/>
            <person name="Tao W."/>
            <person name="Teichmann S."/>
            <person name="Tobari Y.N."/>
            <person name="Tomimura Y."/>
            <person name="Tsolas J.M."/>
            <person name="Valente V.L."/>
            <person name="Venter E."/>
            <person name="Venter J.C."/>
            <person name="Vicario S."/>
            <person name="Vieira F.G."/>
            <person name="Vilella A.J."/>
            <person name="Villasante A."/>
            <person name="Walenz B."/>
            <person name="Wang J."/>
            <person name="Wasserman M."/>
            <person name="Watts T."/>
            <person name="Wilson D."/>
            <person name="Wilson R.K."/>
            <person name="Wing R.A."/>
            <person name="Wolfner M.F."/>
            <person name="Wong A."/>
            <person name="Wong G.K."/>
            <person name="Wu C.I."/>
            <person name="Wu G."/>
            <person name="Yamamoto D."/>
            <person name="Yang H.P."/>
            <person name="Yang S.P."/>
            <person name="Yorke J.A."/>
            <person name="Yoshida K."/>
            <person name="Zdobnov E."/>
            <person name="Zhang P."/>
            <person name="Zhang Y."/>
            <person name="Zimin A.V."/>
            <person name="Baldwin J."/>
            <person name="Abdouelleil A."/>
            <person name="Abdulkadir J."/>
            <person name="Abebe A."/>
            <person name="Abera B."/>
            <person name="Abreu J."/>
            <person name="Acer S.C."/>
            <person name="Aftuck L."/>
            <person name="Alexander A."/>
            <person name="An P."/>
            <person name="Anderson E."/>
            <person name="Anderson S."/>
            <person name="Arachi H."/>
            <person name="Azer M."/>
            <person name="Bachantsang P."/>
            <person name="Barry A."/>
            <person name="Bayul T."/>
            <person name="Berlin A."/>
            <person name="Bessette D."/>
            <person name="Bloom T."/>
            <person name="Blye J."/>
            <person name="Boguslavskiy L."/>
            <person name="Bonnet C."/>
            <person name="Boukhgalter B."/>
            <person name="Bourzgui I."/>
            <person name="Brown A."/>
            <person name="Cahill P."/>
            <person name="Channer S."/>
            <person name="Cheshatsang Y."/>
            <person name="Chuda L."/>
            <person name="Citroen M."/>
            <person name="Collymore A."/>
            <person name="Cooke P."/>
            <person name="Costello M."/>
            <person name="D'Aco K."/>
            <person name="Daza R."/>
            <person name="De Haan G."/>
            <person name="DeGray S."/>
            <person name="DeMaso C."/>
            <person name="Dhargay N."/>
            <person name="Dooley K."/>
            <person name="Dooley E."/>
            <person name="Doricent M."/>
            <person name="Dorje P."/>
            <person name="Dorjee K."/>
            <person name="Dupes A."/>
            <person name="Elong R."/>
            <person name="Falk J."/>
            <person name="Farina A."/>
            <person name="Faro S."/>
            <person name="Ferguson D."/>
            <person name="Fisher S."/>
            <person name="Foley C.D."/>
            <person name="Franke A."/>
            <person name="Friedrich D."/>
            <person name="Gadbois L."/>
            <person name="Gearin G."/>
            <person name="Gearin C.R."/>
            <person name="Giannoukos G."/>
            <person name="Goode T."/>
            <person name="Graham J."/>
            <person name="Grandbois E."/>
            <person name="Grewal S."/>
            <person name="Gyaltsen K."/>
            <person name="Hafez N."/>
            <person name="Hagos B."/>
            <person name="Hall J."/>
            <person name="Henson C."/>
            <person name="Hollinger A."/>
            <person name="Honan T."/>
            <person name="Huard M.D."/>
            <person name="Hughes L."/>
            <person name="Hurhula B."/>
            <person name="Husby M.E."/>
            <person name="Kamat A."/>
            <person name="Kanga B."/>
            <person name="Kashin S."/>
            <person name="Khazanovich D."/>
            <person name="Kisner P."/>
            <person name="Lance K."/>
            <person name="Lara M."/>
            <person name="Lee W."/>
            <person name="Lennon N."/>
            <person name="Letendre F."/>
            <person name="LeVine R."/>
            <person name="Lipovsky A."/>
            <person name="Liu X."/>
            <person name="Liu J."/>
            <person name="Liu S."/>
            <person name="Lokyitsang T."/>
            <person name="Lokyitsang Y."/>
            <person name="Lubonja R."/>
            <person name="Lui A."/>
            <person name="MacDonald P."/>
            <person name="Magnisalis V."/>
            <person name="Maru K."/>
            <person name="Matthews C."/>
            <person name="McCusker W."/>
            <person name="McDonough S."/>
            <person name="Mehta T."/>
            <person name="Meldrim J."/>
            <person name="Meneus L."/>
            <person name="Mihai O."/>
            <person name="Mihalev A."/>
            <person name="Mihova T."/>
            <person name="Mittelman R."/>
            <person name="Mlenga V."/>
            <person name="Montmayeur A."/>
            <person name="Mulrain L."/>
            <person name="Navidi A."/>
            <person name="Naylor J."/>
            <person name="Negash T."/>
            <person name="Nguyen T."/>
            <person name="Nguyen N."/>
            <person name="Nicol R."/>
            <person name="Norbu C."/>
            <person name="Norbu N."/>
            <person name="Novod N."/>
            <person name="O'Neill B."/>
            <person name="Osman S."/>
            <person name="Markiewicz E."/>
            <person name="Oyono O.L."/>
            <person name="Patti C."/>
            <person name="Phunkhang P."/>
            <person name="Pierre F."/>
            <person name="Priest M."/>
            <person name="Raghuraman S."/>
            <person name="Rege F."/>
            <person name="Reyes R."/>
            <person name="Rise C."/>
            <person name="Rogov P."/>
            <person name="Ross K."/>
            <person name="Ryan E."/>
            <person name="Settipalli S."/>
            <person name="Shea T."/>
            <person name="Sherpa N."/>
            <person name="Shi L."/>
            <person name="Shih D."/>
            <person name="Sparrow T."/>
            <person name="Spaulding J."/>
            <person name="Stalker J."/>
            <person name="Stange-Thomann N."/>
            <person name="Stavropoulos S."/>
            <person name="Stone C."/>
            <person name="Strader C."/>
            <person name="Tesfaye S."/>
            <person name="Thomson T."/>
            <person name="Thoulutsang Y."/>
            <person name="Thoulutsang D."/>
            <person name="Topham K."/>
            <person name="Topping I."/>
            <person name="Tsamla T."/>
            <person name="Vassiliev H."/>
            <person name="Vo A."/>
            <person name="Wangchuk T."/>
            <person name="Wangdi T."/>
            <person name="Weiand M."/>
            <person name="Wilkinson J."/>
            <person name="Wilson A."/>
            <person name="Yadav S."/>
            <person name="Young G."/>
            <person name="Yu Q."/>
            <person name="Zembek L."/>
            <person name="Zhong D."/>
            <person name="Zimmer A."/>
            <person name="Zwirko Z."/>
            <person name="Jaffe D.B."/>
            <person name="Alvarez P."/>
            <person name="Brockman W."/>
            <person name="Butler J."/>
            <person name="Chin C."/>
            <person name="Gnerre S."/>
            <person name="Grabherr M."/>
            <person name="Kleber M."/>
            <person name="Mauceli E."/>
            <person name="MacCallum I."/>
        </authorList>
    </citation>
    <scope>NUCLEOTIDE SEQUENCE [LARGE SCALE GENOMIC DNA]</scope>
    <source>
        <strain evidence="2 3">TSC#14021-0224.01</strain>
    </source>
</reference>
<feature type="compositionally biased region" description="Basic and acidic residues" evidence="1">
    <location>
        <begin position="256"/>
        <end position="271"/>
    </location>
</feature>
<dbReference type="EMBL" id="CH954179">
    <property type="protein sequence ID" value="EDV56635.1"/>
    <property type="molecule type" value="Genomic_DNA"/>
</dbReference>
<dbReference type="GO" id="GO:0043186">
    <property type="term" value="C:P granule"/>
    <property type="evidence" value="ECO:0007669"/>
    <property type="project" value="EnsemblMetazoa"/>
</dbReference>
<sequence>MAWVPNSQFEDDLVAMEPDFNLVHGQLAYDIKKQDEFCPRPKSTYEYLKSREKRNSELENLHGSTSGKGREIRESLQLMEKIQKIAGTRPLGEHATMADWEDDSTKELEAIAMMRHFGMMSMADDSLPVLPEIKAPEGPIHIVRNGRKQFPLITDPEFFRPRKIPRPKNPSPSGSYHTAKSSISSISLYGSCKSYSGSSQEQGEIKEFKPGKYLEIPYQPLEESSDQDVKSPFPTEAQPTQFGNPINARRGNHRVSQKERRRQNEVIKPKQ</sequence>
<feature type="region of interest" description="Disordered" evidence="1">
    <location>
        <begin position="157"/>
        <end position="179"/>
    </location>
</feature>
<dbReference type="eggNOG" id="ENOG502T9NT">
    <property type="taxonomic scope" value="Eukaryota"/>
</dbReference>
<protein>
    <submittedName>
        <fullName evidence="2">Uncharacterized protein</fullName>
    </submittedName>
</protein>
<proteinExistence type="predicted"/>
<name>B3NNI4_DROER</name>
<dbReference type="GO" id="GO:0031047">
    <property type="term" value="P:regulatory ncRNA-mediated gene silencing"/>
    <property type="evidence" value="ECO:0007669"/>
    <property type="project" value="EnsemblMetazoa"/>
</dbReference>
<evidence type="ECO:0000256" key="1">
    <source>
        <dbReference type="SAM" id="MobiDB-lite"/>
    </source>
</evidence>
<organism evidence="2 3">
    <name type="scientific">Drosophila erecta</name>
    <name type="common">Fruit fly</name>
    <dbReference type="NCBI Taxonomy" id="7220"/>
    <lineage>
        <taxon>Eukaryota</taxon>
        <taxon>Metazoa</taxon>
        <taxon>Ecdysozoa</taxon>
        <taxon>Arthropoda</taxon>
        <taxon>Hexapoda</taxon>
        <taxon>Insecta</taxon>
        <taxon>Pterygota</taxon>
        <taxon>Neoptera</taxon>
        <taxon>Endopterygota</taxon>
        <taxon>Diptera</taxon>
        <taxon>Brachycera</taxon>
        <taxon>Muscomorpha</taxon>
        <taxon>Ephydroidea</taxon>
        <taxon>Drosophilidae</taxon>
        <taxon>Drosophila</taxon>
        <taxon>Sophophora</taxon>
    </lineage>
</organism>
<keyword evidence="3" id="KW-1185">Reference proteome</keyword>
<reference evidence="2 3" key="2">
    <citation type="journal article" date="2008" name="Bioinformatics">
        <title>Assembly reconciliation.</title>
        <authorList>
            <person name="Zimin A.V."/>
            <person name="Smith D.R."/>
            <person name="Sutton G."/>
            <person name="Yorke J.A."/>
        </authorList>
    </citation>
    <scope>NUCLEOTIDE SEQUENCE [LARGE SCALE GENOMIC DNA]</scope>
    <source>
        <strain evidence="2 3">TSC#14021-0224.01</strain>
    </source>
</reference>
<accession>B3NNI4</accession>
<dbReference type="OMA" id="MADWEDT"/>
<dbReference type="KEGG" id="der:6547502"/>
<dbReference type="PhylomeDB" id="B3NNI4"/>
<evidence type="ECO:0000313" key="3">
    <source>
        <dbReference type="Proteomes" id="UP000008711"/>
    </source>
</evidence>
<dbReference type="Proteomes" id="UP000008711">
    <property type="component" value="Unassembled WGS sequence"/>
</dbReference>
<gene>
    <name evidence="2" type="primary">Dere\GG22758</name>
    <name evidence="2" type="synonym">dere_GLEANR_7459</name>
    <name evidence="2" type="synonym">GG22758</name>
    <name evidence="2" type="ORF">Dere_GG22758</name>
</gene>